<dbReference type="Proteomes" id="UP000217528">
    <property type="component" value="Unassembled WGS sequence"/>
</dbReference>
<evidence type="ECO:0000313" key="5">
    <source>
        <dbReference type="Proteomes" id="UP000246004"/>
    </source>
</evidence>
<evidence type="ECO:0000313" key="2">
    <source>
        <dbReference type="EMBL" id="PAV08033.1"/>
    </source>
</evidence>
<keyword evidence="1" id="KW-0472">Membrane</keyword>
<name>A0A2A2HFL6_9EURY</name>
<evidence type="ECO:0000313" key="3">
    <source>
        <dbReference type="EMBL" id="PWL08765.1"/>
    </source>
</evidence>
<feature type="transmembrane region" description="Helical" evidence="1">
    <location>
        <begin position="128"/>
        <end position="149"/>
    </location>
</feature>
<feature type="transmembrane region" description="Helical" evidence="1">
    <location>
        <begin position="198"/>
        <end position="219"/>
    </location>
</feature>
<protein>
    <recommendedName>
        <fullName evidence="6">DUF368 domain-containing protein</fullName>
    </recommendedName>
</protein>
<organism evidence="2 4">
    <name type="scientific">Methanosphaera cuniculi</name>
    <dbReference type="NCBI Taxonomy" id="1077256"/>
    <lineage>
        <taxon>Archaea</taxon>
        <taxon>Methanobacteriati</taxon>
        <taxon>Methanobacteriota</taxon>
        <taxon>Methanomada group</taxon>
        <taxon>Methanobacteria</taxon>
        <taxon>Methanobacteriales</taxon>
        <taxon>Methanobacteriaceae</taxon>
        <taxon>Methanosphaera</taxon>
    </lineage>
</organism>
<keyword evidence="1" id="KW-0812">Transmembrane</keyword>
<feature type="transmembrane region" description="Helical" evidence="1">
    <location>
        <begin position="231"/>
        <end position="247"/>
    </location>
</feature>
<feature type="transmembrane region" description="Helical" evidence="1">
    <location>
        <begin position="76"/>
        <end position="98"/>
    </location>
</feature>
<keyword evidence="1" id="KW-1133">Transmembrane helix</keyword>
<dbReference type="PANTHER" id="PTHR37308">
    <property type="entry name" value="INTEGRAL MEMBRANE PROTEIN"/>
    <property type="match status" value="1"/>
</dbReference>
<feature type="transmembrane region" description="Helical" evidence="1">
    <location>
        <begin position="105"/>
        <end position="122"/>
    </location>
</feature>
<proteinExistence type="predicted"/>
<feature type="transmembrane region" description="Helical" evidence="1">
    <location>
        <begin position="161"/>
        <end position="186"/>
    </location>
</feature>
<keyword evidence="4" id="KW-1185">Reference proteome</keyword>
<dbReference type="Proteomes" id="UP000246004">
    <property type="component" value="Unassembled WGS sequence"/>
</dbReference>
<reference evidence="2 4" key="2">
    <citation type="journal article" date="2017" name="BMC Genomics">
        <title>Genomic analysis of methanogenic archaea reveals a shift towards energy conservation.</title>
        <authorList>
            <person name="Gilmore S.P."/>
            <person name="Henske J.K."/>
            <person name="Sexton J.A."/>
            <person name="Solomon K.V."/>
            <person name="Seppala S."/>
            <person name="Yoo J.I."/>
            <person name="Huyett L.M."/>
            <person name="Pressman A."/>
            <person name="Cogan J.Z."/>
            <person name="Kivenson V."/>
            <person name="Peng X."/>
            <person name="Tan Y."/>
            <person name="Valentine D.L."/>
            <person name="O'Malley M.A."/>
        </authorList>
    </citation>
    <scope>NUCLEOTIDE SEQUENCE [LARGE SCALE GENOMIC DNA]</scope>
    <source>
        <strain evidence="2 4">1R-7</strain>
    </source>
</reference>
<sequence length="286" mass="31413">MKHIKDMIGLFLRGFLMGMCDIMPGISGGTIALITGIYDRLINAISTIRFRCIKPLLRGNIKEFKVKFLEDFDIEFFIPLGIGIAIAMVIMAGIINFLLNDYAGFTYSFFAGLILASIYILYKQLDAFNIKAIIITIIFTIVSYGFIGLNPMHAAHSLPILLISGFIAICAMLLPGVSGSSLLLLLDQYEYMINALHSFALVDIIVFIIGAVGGFMIMSRVIKYLLKNHKIATVAALIGIMLGSMRIPLEKILAVPTSSLPLCVVFLIIGMVIVLFAELKSHAKLI</sequence>
<dbReference type="Pfam" id="PF04018">
    <property type="entry name" value="VCA0040-like"/>
    <property type="match status" value="1"/>
</dbReference>
<feature type="transmembrane region" description="Helical" evidence="1">
    <location>
        <begin position="12"/>
        <end position="38"/>
    </location>
</feature>
<comment type="caution">
    <text evidence="2">The sequence shown here is derived from an EMBL/GenBank/DDBJ whole genome shotgun (WGS) entry which is preliminary data.</text>
</comment>
<evidence type="ECO:0008006" key="6">
    <source>
        <dbReference type="Google" id="ProtNLM"/>
    </source>
</evidence>
<dbReference type="RefSeq" id="WP_245837622.1">
    <property type="nucleotide sequence ID" value="NZ_CAUHCB010000001.1"/>
</dbReference>
<dbReference type="EMBL" id="LWMS01000010">
    <property type="protein sequence ID" value="PWL08765.1"/>
    <property type="molecule type" value="Genomic_DNA"/>
</dbReference>
<dbReference type="InterPro" id="IPR007163">
    <property type="entry name" value="VCA0040-like"/>
</dbReference>
<feature type="transmembrane region" description="Helical" evidence="1">
    <location>
        <begin position="259"/>
        <end position="277"/>
    </location>
</feature>
<evidence type="ECO:0000256" key="1">
    <source>
        <dbReference type="SAM" id="Phobius"/>
    </source>
</evidence>
<dbReference type="AlphaFoldDB" id="A0A2A2HFL6"/>
<accession>A0A2A2HFL6</accession>
<gene>
    <name evidence="2" type="ORF">ASJ82_05140</name>
    <name evidence="3" type="ORF">MSCUN_04790</name>
</gene>
<dbReference type="EMBL" id="LMVN01000003">
    <property type="protein sequence ID" value="PAV08033.1"/>
    <property type="molecule type" value="Genomic_DNA"/>
</dbReference>
<dbReference type="PANTHER" id="PTHR37308:SF1">
    <property type="entry name" value="POLYPRENYL-PHOSPHATE TRANSPORTER"/>
    <property type="match status" value="1"/>
</dbReference>
<evidence type="ECO:0000313" key="4">
    <source>
        <dbReference type="Proteomes" id="UP000217528"/>
    </source>
</evidence>
<reference evidence="3 5" key="1">
    <citation type="submission" date="2016-04" db="EMBL/GenBank/DDBJ databases">
        <title>Genome sequence of Methanosphaera cuniculi DSM 4103.</title>
        <authorList>
            <person name="Poehlein A."/>
            <person name="Seedorf H."/>
            <person name="Daniel R."/>
        </authorList>
    </citation>
    <scope>NUCLEOTIDE SEQUENCE [LARGE SCALE GENOMIC DNA]</scope>
    <source>
        <strain evidence="3 5">DSM 4103</strain>
    </source>
</reference>